<reference evidence="1 2" key="1">
    <citation type="journal article" date="2018" name="Mycol. Prog.">
        <title>Coniella lustricola, a new species from submerged detritus.</title>
        <authorList>
            <person name="Raudabaugh D.B."/>
            <person name="Iturriaga T."/>
            <person name="Carver A."/>
            <person name="Mondo S."/>
            <person name="Pangilinan J."/>
            <person name="Lipzen A."/>
            <person name="He G."/>
            <person name="Amirebrahimi M."/>
            <person name="Grigoriev I.V."/>
            <person name="Miller A.N."/>
        </authorList>
    </citation>
    <scope>NUCLEOTIDE SEQUENCE [LARGE SCALE GENOMIC DNA]</scope>
    <source>
        <strain evidence="1 2">B22-T-1</strain>
    </source>
</reference>
<dbReference type="EMBL" id="KZ678397">
    <property type="protein sequence ID" value="PSR94529.1"/>
    <property type="molecule type" value="Genomic_DNA"/>
</dbReference>
<dbReference type="InParanoid" id="A0A2T3AFF3"/>
<proteinExistence type="predicted"/>
<dbReference type="Proteomes" id="UP000241462">
    <property type="component" value="Unassembled WGS sequence"/>
</dbReference>
<protein>
    <submittedName>
        <fullName evidence="1">Uncharacterized protein</fullName>
    </submittedName>
</protein>
<sequence>MSIRSAVPTFSRPCLLGHHNCHPRSARLQQQPTGIKMETLARSRAKKCFLDDSGCFVRGLLQHTGLETRQRQEGSVWALHAGLAGRSQTTRPLKPWASRLGPRTLRRREIMRTYCENALKARGEGGKGQNGPARRSSSGLFFSFFFLFPFFPLFSSSSGHAACVESTE</sequence>
<gene>
    <name evidence="1" type="ORF">BD289DRAFT_427323</name>
</gene>
<evidence type="ECO:0000313" key="2">
    <source>
        <dbReference type="Proteomes" id="UP000241462"/>
    </source>
</evidence>
<accession>A0A2T3AFF3</accession>
<organism evidence="1 2">
    <name type="scientific">Coniella lustricola</name>
    <dbReference type="NCBI Taxonomy" id="2025994"/>
    <lineage>
        <taxon>Eukaryota</taxon>
        <taxon>Fungi</taxon>
        <taxon>Dikarya</taxon>
        <taxon>Ascomycota</taxon>
        <taxon>Pezizomycotina</taxon>
        <taxon>Sordariomycetes</taxon>
        <taxon>Sordariomycetidae</taxon>
        <taxon>Diaporthales</taxon>
        <taxon>Schizoparmaceae</taxon>
        <taxon>Coniella</taxon>
    </lineage>
</organism>
<name>A0A2T3AFF3_9PEZI</name>
<dbReference type="AlphaFoldDB" id="A0A2T3AFF3"/>
<keyword evidence="2" id="KW-1185">Reference proteome</keyword>
<evidence type="ECO:0000313" key="1">
    <source>
        <dbReference type="EMBL" id="PSR94529.1"/>
    </source>
</evidence>